<feature type="compositionally biased region" description="Low complexity" evidence="1">
    <location>
        <begin position="104"/>
        <end position="121"/>
    </location>
</feature>
<proteinExistence type="predicted"/>
<dbReference type="RefSeq" id="WP_121194675.1">
    <property type="nucleotide sequence ID" value="NZ_RBWV01000015.1"/>
</dbReference>
<dbReference type="EMBL" id="RBWV01000015">
    <property type="protein sequence ID" value="RKS69235.1"/>
    <property type="molecule type" value="Genomic_DNA"/>
</dbReference>
<protein>
    <submittedName>
        <fullName evidence="2">Uncharacterized protein</fullName>
    </submittedName>
</protein>
<sequence>MTREPAGSHGPDQPHEPDQLGELLRHGLGRLADETPRYVDTAELRETVVARAHSDRASKRMMATAAALVPLAAAAGWVIGNAGGSGTVDGGDLGASTPGVVVATASASPTPTPTPSASATTRVQVQPGTPGPGSSPGRGSSRPTPPVASSLPTVPTVPTLPTTSATASATTSPTPTATPDGDPLVVQLTVSSNGRTAAGAYRAHYTVTFSGGDRAPVTVLLYQGSKILSRQDLGVACSGPSFDDDASGDVTLPGPGPYLFTGVVKAGCAGQEDRETDQVRWTWKESGPTSTPTPTPTDQPSPTPTPTGGATAPATPSATPTSSSALDPTPDASLRGSGSKAGRPLDGSLGGAPGATPAATPGTTADPVR</sequence>
<feature type="compositionally biased region" description="Low complexity" evidence="1">
    <location>
        <begin position="354"/>
        <end position="369"/>
    </location>
</feature>
<dbReference type="Proteomes" id="UP000281955">
    <property type="component" value="Unassembled WGS sequence"/>
</dbReference>
<comment type="caution">
    <text evidence="2">The sequence shown here is derived from an EMBL/GenBank/DDBJ whole genome shotgun (WGS) entry which is preliminary data.</text>
</comment>
<keyword evidence="3" id="KW-1185">Reference proteome</keyword>
<accession>A0A420XLC3</accession>
<feature type="compositionally biased region" description="Pro residues" evidence="1">
    <location>
        <begin position="291"/>
        <end position="305"/>
    </location>
</feature>
<dbReference type="OrthoDB" id="10015366at2"/>
<evidence type="ECO:0000313" key="3">
    <source>
        <dbReference type="Proteomes" id="UP000281955"/>
    </source>
</evidence>
<dbReference type="AlphaFoldDB" id="A0A420XLC3"/>
<gene>
    <name evidence="2" type="ORF">CLV35_3410</name>
</gene>
<name>A0A420XLC3_9ACTN</name>
<feature type="region of interest" description="Disordered" evidence="1">
    <location>
        <begin position="1"/>
        <end position="22"/>
    </location>
</feature>
<organism evidence="2 3">
    <name type="scientific">Motilibacter peucedani</name>
    <dbReference type="NCBI Taxonomy" id="598650"/>
    <lineage>
        <taxon>Bacteria</taxon>
        <taxon>Bacillati</taxon>
        <taxon>Actinomycetota</taxon>
        <taxon>Actinomycetes</taxon>
        <taxon>Motilibacterales</taxon>
        <taxon>Motilibacteraceae</taxon>
        <taxon>Motilibacter</taxon>
    </lineage>
</organism>
<evidence type="ECO:0000313" key="2">
    <source>
        <dbReference type="EMBL" id="RKS69235.1"/>
    </source>
</evidence>
<feature type="compositionally biased region" description="Low complexity" evidence="1">
    <location>
        <begin position="306"/>
        <end position="331"/>
    </location>
</feature>
<dbReference type="InParanoid" id="A0A420XLC3"/>
<feature type="compositionally biased region" description="Low complexity" evidence="1">
    <location>
        <begin position="135"/>
        <end position="179"/>
    </location>
</feature>
<reference evidence="2 3" key="1">
    <citation type="submission" date="2018-10" db="EMBL/GenBank/DDBJ databases">
        <title>Genomic Encyclopedia of Archaeal and Bacterial Type Strains, Phase II (KMG-II): from individual species to whole genera.</title>
        <authorList>
            <person name="Goeker M."/>
        </authorList>
    </citation>
    <scope>NUCLEOTIDE SEQUENCE [LARGE SCALE GENOMIC DNA]</scope>
    <source>
        <strain evidence="2 3">RP-AC37</strain>
    </source>
</reference>
<evidence type="ECO:0000256" key="1">
    <source>
        <dbReference type="SAM" id="MobiDB-lite"/>
    </source>
</evidence>
<feature type="region of interest" description="Disordered" evidence="1">
    <location>
        <begin position="104"/>
        <end position="184"/>
    </location>
</feature>
<feature type="region of interest" description="Disordered" evidence="1">
    <location>
        <begin position="284"/>
        <end position="369"/>
    </location>
</feature>